<dbReference type="Proteomes" id="UP000265520">
    <property type="component" value="Unassembled WGS sequence"/>
</dbReference>
<accession>A0A392V9W4</accession>
<sequence length="21" mass="2316">MAAIPARLSLQLENTEEEKDG</sequence>
<proteinExistence type="predicted"/>
<name>A0A392V9W4_9FABA</name>
<organism evidence="2 3">
    <name type="scientific">Trifolium medium</name>
    <dbReference type="NCBI Taxonomy" id="97028"/>
    <lineage>
        <taxon>Eukaryota</taxon>
        <taxon>Viridiplantae</taxon>
        <taxon>Streptophyta</taxon>
        <taxon>Embryophyta</taxon>
        <taxon>Tracheophyta</taxon>
        <taxon>Spermatophyta</taxon>
        <taxon>Magnoliopsida</taxon>
        <taxon>eudicotyledons</taxon>
        <taxon>Gunneridae</taxon>
        <taxon>Pentapetalae</taxon>
        <taxon>rosids</taxon>
        <taxon>fabids</taxon>
        <taxon>Fabales</taxon>
        <taxon>Fabaceae</taxon>
        <taxon>Papilionoideae</taxon>
        <taxon>50 kb inversion clade</taxon>
        <taxon>NPAAA clade</taxon>
        <taxon>Hologalegina</taxon>
        <taxon>IRL clade</taxon>
        <taxon>Trifolieae</taxon>
        <taxon>Trifolium</taxon>
    </lineage>
</organism>
<evidence type="ECO:0000313" key="3">
    <source>
        <dbReference type="Proteomes" id="UP000265520"/>
    </source>
</evidence>
<dbReference type="EMBL" id="LXQA011107716">
    <property type="protein sequence ID" value="MCI85118.1"/>
    <property type="molecule type" value="Genomic_DNA"/>
</dbReference>
<reference evidence="2 3" key="1">
    <citation type="journal article" date="2018" name="Front. Plant Sci.">
        <title>Red Clover (Trifolium pratense) and Zigzag Clover (T. medium) - A Picture of Genomic Similarities and Differences.</title>
        <authorList>
            <person name="Dluhosova J."/>
            <person name="Istvanek J."/>
            <person name="Nedelnik J."/>
            <person name="Repkova J."/>
        </authorList>
    </citation>
    <scope>NUCLEOTIDE SEQUENCE [LARGE SCALE GENOMIC DNA]</scope>
    <source>
        <strain evidence="3">cv. 10/8</strain>
        <tissue evidence="2">Leaf</tissue>
    </source>
</reference>
<feature type="region of interest" description="Disordered" evidence="1">
    <location>
        <begin position="1"/>
        <end position="21"/>
    </location>
</feature>
<dbReference type="AlphaFoldDB" id="A0A392V9W4"/>
<evidence type="ECO:0000256" key="1">
    <source>
        <dbReference type="SAM" id="MobiDB-lite"/>
    </source>
</evidence>
<protein>
    <submittedName>
        <fullName evidence="2">Uncharacterized protein</fullName>
    </submittedName>
</protein>
<comment type="caution">
    <text evidence="2">The sequence shown here is derived from an EMBL/GenBank/DDBJ whole genome shotgun (WGS) entry which is preliminary data.</text>
</comment>
<keyword evidence="3" id="KW-1185">Reference proteome</keyword>
<feature type="non-terminal residue" evidence="2">
    <location>
        <position position="21"/>
    </location>
</feature>
<evidence type="ECO:0000313" key="2">
    <source>
        <dbReference type="EMBL" id="MCI85118.1"/>
    </source>
</evidence>